<gene>
    <name evidence="1" type="ORF">EZS27_038304</name>
</gene>
<organism evidence="1">
    <name type="scientific">termite gut metagenome</name>
    <dbReference type="NCBI Taxonomy" id="433724"/>
    <lineage>
        <taxon>unclassified sequences</taxon>
        <taxon>metagenomes</taxon>
        <taxon>organismal metagenomes</taxon>
    </lineage>
</organism>
<feature type="non-terminal residue" evidence="1">
    <location>
        <position position="59"/>
    </location>
</feature>
<dbReference type="EMBL" id="SNRY01007454">
    <property type="protein sequence ID" value="KAA6310383.1"/>
    <property type="molecule type" value="Genomic_DNA"/>
</dbReference>
<evidence type="ECO:0000313" key="1">
    <source>
        <dbReference type="EMBL" id="KAA6310383.1"/>
    </source>
</evidence>
<proteinExistence type="predicted"/>
<protein>
    <submittedName>
        <fullName evidence="1">Uncharacterized protein</fullName>
    </submittedName>
</protein>
<reference evidence="1" key="1">
    <citation type="submission" date="2019-03" db="EMBL/GenBank/DDBJ databases">
        <title>Single cell metagenomics reveals metabolic interactions within the superorganism composed of flagellate Streblomastix strix and complex community of Bacteroidetes bacteria on its surface.</title>
        <authorList>
            <person name="Treitli S.C."/>
            <person name="Kolisko M."/>
            <person name="Husnik F."/>
            <person name="Keeling P."/>
            <person name="Hampl V."/>
        </authorList>
    </citation>
    <scope>NUCLEOTIDE SEQUENCE</scope>
    <source>
        <strain evidence="1">STM</strain>
    </source>
</reference>
<dbReference type="AlphaFoldDB" id="A0A5J4PPZ5"/>
<comment type="caution">
    <text evidence="1">The sequence shown here is derived from an EMBL/GenBank/DDBJ whole genome shotgun (WGS) entry which is preliminary data.</text>
</comment>
<name>A0A5J4PPZ5_9ZZZZ</name>
<accession>A0A5J4PPZ5</accession>
<sequence>MSSPNPLIFPVIDTYSVLSKGDVAAAESYLGQASGANYLNEALGNLYIASGQYERAVSS</sequence>